<sequence>MGMNKARIGFILGIIVALLIGTADIPGLARNGQICMALSFMTVIFWGFQITQPGYTSGLYLLLLAVFGVEKPALIFSTWTGPMMFLIVGAYLIAGAVKESGLGERIAYKFIISYVTSFKSIIVAIFILTFILSLLIPHPWPRAFLIMSVMAVVIKSANIPRVDAVKIGFTVFAASVPVSLIFLTGDATISPLAVQSSGVSLGWLGWFKLMGPPSIIVSIITCFMILFLFKPTQEVQVNKEEMRAKLAAMGPMSGKELRTAFWVTLAIILWMTDTLHGVDIGWVTLFIAMAMSLPLVGEILTPASWSGVPLHVLIFLTAAVAIGRVGGATGMNAWIAQTVLPGTVPSDPYILAAFIATISIIIHMLLGSVIAVMGIIIPAMITFTSQMGITPLVPALLAYSAVASHYVLPFQHLNMLVGLGEDNGMYSQKETIRLGIPFIIVIYVMTVLIEVPYWSMLGLFDK</sequence>
<feature type="transmembrane region" description="Helical" evidence="8">
    <location>
        <begin position="349"/>
        <end position="377"/>
    </location>
</feature>
<feature type="transmembrane region" description="Helical" evidence="8">
    <location>
        <begin position="312"/>
        <end position="337"/>
    </location>
</feature>
<keyword evidence="4 8" id="KW-0812">Transmembrane</keyword>
<evidence type="ECO:0000256" key="4">
    <source>
        <dbReference type="ARBA" id="ARBA00022692"/>
    </source>
</evidence>
<dbReference type="PANTHER" id="PTHR10283">
    <property type="entry name" value="SOLUTE CARRIER FAMILY 13 MEMBER"/>
    <property type="match status" value="1"/>
</dbReference>
<feature type="transmembrane region" description="Helical" evidence="8">
    <location>
        <begin position="106"/>
        <end position="134"/>
    </location>
</feature>
<evidence type="ECO:0000256" key="6">
    <source>
        <dbReference type="ARBA" id="ARBA00023136"/>
    </source>
</evidence>
<feature type="transmembrane region" description="Helical" evidence="8">
    <location>
        <begin position="37"/>
        <end position="67"/>
    </location>
</feature>
<proteinExistence type="inferred from homology"/>
<evidence type="ECO:0000313" key="9">
    <source>
        <dbReference type="EMBL" id="CDB46477.1"/>
    </source>
</evidence>
<keyword evidence="5 8" id="KW-1133">Transmembrane helix</keyword>
<feature type="transmembrane region" description="Helical" evidence="8">
    <location>
        <begin position="389"/>
        <end position="408"/>
    </location>
</feature>
<feature type="transmembrane region" description="Helical" evidence="8">
    <location>
        <begin position="6"/>
        <end position="25"/>
    </location>
</feature>
<feature type="transmembrane region" description="Helical" evidence="8">
    <location>
        <begin position="282"/>
        <end position="300"/>
    </location>
</feature>
<dbReference type="GO" id="GO:0005886">
    <property type="term" value="C:plasma membrane"/>
    <property type="evidence" value="ECO:0007669"/>
    <property type="project" value="TreeGrafter"/>
</dbReference>
<dbReference type="STRING" id="1262914.BN533_01533"/>
<dbReference type="GO" id="GO:1905039">
    <property type="term" value="P:carboxylic acid transmembrane transport"/>
    <property type="evidence" value="ECO:0007669"/>
    <property type="project" value="UniProtKB-ARBA"/>
</dbReference>
<evidence type="ECO:0000256" key="5">
    <source>
        <dbReference type="ARBA" id="ARBA00022989"/>
    </source>
</evidence>
<dbReference type="AlphaFoldDB" id="R6J870"/>
<evidence type="ECO:0000256" key="8">
    <source>
        <dbReference type="SAM" id="Phobius"/>
    </source>
</evidence>
<dbReference type="Pfam" id="PF00939">
    <property type="entry name" value="Na_sulph_symp"/>
    <property type="match status" value="1"/>
</dbReference>
<dbReference type="PANTHER" id="PTHR10283:SF82">
    <property type="entry name" value="SOLUTE CARRIER FAMILY 13 MEMBER 2"/>
    <property type="match status" value="1"/>
</dbReference>
<evidence type="ECO:0000256" key="7">
    <source>
        <dbReference type="ARBA" id="ARBA00031174"/>
    </source>
</evidence>
<evidence type="ECO:0000256" key="2">
    <source>
        <dbReference type="ARBA" id="ARBA00006772"/>
    </source>
</evidence>
<accession>R6J870</accession>
<comment type="similarity">
    <text evidence="2">Belongs to the SLC13A/DASS transporter (TC 2.A.47) family. NADC subfamily.</text>
</comment>
<dbReference type="GO" id="GO:0008514">
    <property type="term" value="F:organic anion transmembrane transporter activity"/>
    <property type="evidence" value="ECO:0007669"/>
    <property type="project" value="UniProtKB-ARBA"/>
</dbReference>
<dbReference type="eggNOG" id="COG0471">
    <property type="taxonomic scope" value="Bacteria"/>
</dbReference>
<evidence type="ECO:0000256" key="3">
    <source>
        <dbReference type="ARBA" id="ARBA00020150"/>
    </source>
</evidence>
<comment type="subcellular location">
    <subcellularLocation>
        <location evidence="1">Membrane</location>
        <topology evidence="1">Multi-pass membrane protein</topology>
    </subcellularLocation>
</comment>
<dbReference type="EMBL" id="CBDS010000087">
    <property type="protein sequence ID" value="CDB46477.1"/>
    <property type="molecule type" value="Genomic_DNA"/>
</dbReference>
<name>R6J870_9FIRM</name>
<accession>A0A3G9HFK4</accession>
<dbReference type="InterPro" id="IPR001898">
    <property type="entry name" value="SLC13A/DASS"/>
</dbReference>
<evidence type="ECO:0000256" key="1">
    <source>
        <dbReference type="ARBA" id="ARBA00004141"/>
    </source>
</evidence>
<feature type="transmembrane region" description="Helical" evidence="8">
    <location>
        <begin position="209"/>
        <end position="229"/>
    </location>
</feature>
<feature type="transmembrane region" description="Helical" evidence="8">
    <location>
        <begin position="434"/>
        <end position="454"/>
    </location>
</feature>
<protein>
    <recommendedName>
        <fullName evidence="3">Sodium-dependent dicarboxylate transporter SdcS</fullName>
    </recommendedName>
    <alternativeName>
        <fullName evidence="7">Na(+)/dicarboxylate symporter</fullName>
    </alternativeName>
</protein>
<reference evidence="9" key="1">
    <citation type="submission" date="2012-11" db="EMBL/GenBank/DDBJ databases">
        <title>Dependencies among metagenomic species, viruses, plasmids and units of genetic variation.</title>
        <authorList>
            <person name="Nielsen H.B."/>
            <person name="Almeida M."/>
            <person name="Juncker A.S."/>
            <person name="Rasmussen S."/>
            <person name="Li J."/>
            <person name="Sunagawa S."/>
            <person name="Plichta D."/>
            <person name="Gautier L."/>
            <person name="Le Chatelier E."/>
            <person name="Peletier E."/>
            <person name="Bonde I."/>
            <person name="Nielsen T."/>
            <person name="Manichanh C."/>
            <person name="Arumugam M."/>
            <person name="Batto J."/>
            <person name="Santos M.B.Q.D."/>
            <person name="Blom N."/>
            <person name="Borruel N."/>
            <person name="Burgdorf K.S."/>
            <person name="Boumezbeur F."/>
            <person name="Casellas F."/>
            <person name="Dore J."/>
            <person name="Guarner F."/>
            <person name="Hansen T."/>
            <person name="Hildebrand F."/>
            <person name="Kaas R.S."/>
            <person name="Kennedy S."/>
            <person name="Kristiansen K."/>
            <person name="Kultima J.R."/>
            <person name="Leonard P."/>
            <person name="Levenez F."/>
            <person name="Lund O."/>
            <person name="Moumen B."/>
            <person name="Le Paslier D."/>
            <person name="Pons N."/>
            <person name="Pedersen O."/>
            <person name="Prifti E."/>
            <person name="Qin J."/>
            <person name="Raes J."/>
            <person name="Tap J."/>
            <person name="Tims S."/>
            <person name="Ussery D.W."/>
            <person name="Yamada T."/>
            <person name="MetaHit consortium"/>
            <person name="Renault P."/>
            <person name="Sicheritz-Ponten T."/>
            <person name="Bork P."/>
            <person name="Wang J."/>
            <person name="Brunak S."/>
            <person name="Ehrlich S.D."/>
        </authorList>
    </citation>
    <scope>NUCLEOTIDE SEQUENCE [LARGE SCALE GENOMIC DNA]</scope>
</reference>
<feature type="transmembrane region" description="Helical" evidence="8">
    <location>
        <begin position="169"/>
        <end position="189"/>
    </location>
</feature>
<gene>
    <name evidence="9" type="ORF">BN533_01533</name>
</gene>
<keyword evidence="6 8" id="KW-0472">Membrane</keyword>
<dbReference type="HOGENOM" id="CLU_005170_7_1_9"/>
<feature type="transmembrane region" description="Helical" evidence="8">
    <location>
        <begin position="73"/>
        <end position="94"/>
    </location>
</feature>
<organism evidence="9">
    <name type="scientific">Phascolarctobacterium faecium</name>
    <dbReference type="NCBI Taxonomy" id="33025"/>
    <lineage>
        <taxon>Bacteria</taxon>
        <taxon>Bacillati</taxon>
        <taxon>Bacillota</taxon>
        <taxon>Negativicutes</taxon>
        <taxon>Acidaminococcales</taxon>
        <taxon>Acidaminococcaceae</taxon>
        <taxon>Phascolarctobacterium</taxon>
    </lineage>
</organism>
<comment type="caution">
    <text evidence="9">The sequence shown here is derived from an EMBL/GenBank/DDBJ whole genome shotgun (WGS) entry which is preliminary data.</text>
</comment>